<accession>A0A819XQR7</accession>
<dbReference type="Proteomes" id="UP000663868">
    <property type="component" value="Unassembled WGS sequence"/>
</dbReference>
<comment type="caution">
    <text evidence="1">The sequence shown here is derived from an EMBL/GenBank/DDBJ whole genome shotgun (WGS) entry which is preliminary data.</text>
</comment>
<proteinExistence type="predicted"/>
<evidence type="ECO:0000313" key="1">
    <source>
        <dbReference type="EMBL" id="CAF4139198.1"/>
    </source>
</evidence>
<sequence length="37" mass="4693">MSRFNFRSMIFIYMDFTFAQRYTFTWISFSFKDIHPL</sequence>
<organism evidence="1 2">
    <name type="scientific">Adineta steineri</name>
    <dbReference type="NCBI Taxonomy" id="433720"/>
    <lineage>
        <taxon>Eukaryota</taxon>
        <taxon>Metazoa</taxon>
        <taxon>Spiralia</taxon>
        <taxon>Gnathifera</taxon>
        <taxon>Rotifera</taxon>
        <taxon>Eurotatoria</taxon>
        <taxon>Bdelloidea</taxon>
        <taxon>Adinetida</taxon>
        <taxon>Adinetidae</taxon>
        <taxon>Adineta</taxon>
    </lineage>
</organism>
<gene>
    <name evidence="1" type="ORF">KXQ929_LOCUS36608</name>
</gene>
<protein>
    <submittedName>
        <fullName evidence="1">Uncharacterized protein</fullName>
    </submittedName>
</protein>
<dbReference type="AlphaFoldDB" id="A0A819XQR7"/>
<reference evidence="1" key="1">
    <citation type="submission" date="2021-02" db="EMBL/GenBank/DDBJ databases">
        <authorList>
            <person name="Nowell W R."/>
        </authorList>
    </citation>
    <scope>NUCLEOTIDE SEQUENCE</scope>
</reference>
<name>A0A819XQR7_9BILA</name>
<dbReference type="EMBL" id="CAJOBB010005752">
    <property type="protein sequence ID" value="CAF4139198.1"/>
    <property type="molecule type" value="Genomic_DNA"/>
</dbReference>
<evidence type="ECO:0000313" key="2">
    <source>
        <dbReference type="Proteomes" id="UP000663868"/>
    </source>
</evidence>
<feature type="non-terminal residue" evidence="1">
    <location>
        <position position="1"/>
    </location>
</feature>